<feature type="non-terminal residue" evidence="2">
    <location>
        <position position="200"/>
    </location>
</feature>
<evidence type="ECO:0000313" key="2">
    <source>
        <dbReference type="EMBL" id="JAG55161.1"/>
    </source>
</evidence>
<protein>
    <submittedName>
        <fullName evidence="2">Uncharacterized protein</fullName>
    </submittedName>
</protein>
<organism evidence="2">
    <name type="scientific">Lygus hesperus</name>
    <name type="common">Western plant bug</name>
    <dbReference type="NCBI Taxonomy" id="30085"/>
    <lineage>
        <taxon>Eukaryota</taxon>
        <taxon>Metazoa</taxon>
        <taxon>Ecdysozoa</taxon>
        <taxon>Arthropoda</taxon>
        <taxon>Hexapoda</taxon>
        <taxon>Insecta</taxon>
        <taxon>Pterygota</taxon>
        <taxon>Neoptera</taxon>
        <taxon>Paraneoptera</taxon>
        <taxon>Hemiptera</taxon>
        <taxon>Heteroptera</taxon>
        <taxon>Panheteroptera</taxon>
        <taxon>Cimicomorpha</taxon>
        <taxon>Miridae</taxon>
        <taxon>Mirini</taxon>
        <taxon>Lygus</taxon>
    </lineage>
</organism>
<feature type="region of interest" description="Disordered" evidence="1">
    <location>
        <begin position="83"/>
        <end position="200"/>
    </location>
</feature>
<dbReference type="EMBL" id="GBRD01010663">
    <property type="protein sequence ID" value="JAG55161.1"/>
    <property type="molecule type" value="Transcribed_RNA"/>
</dbReference>
<name>A0A0B8RW80_LYGHE</name>
<sequence length="200" mass="22348">NKITELVEEISTLAQHHGGRTIECATEIPYLTAELTTNAREKSGVRNKKVMDEKECTSYGGVGNSERNNQSTSEMLEDVLRQVKREITAEPEVKPSGGERKRGRKTQRTSELLDAIKQVKQEVETEPGTEPDGGEGKHGRKTQRPSELLDAIKQVKREVEVEPEDEPSGGGRKGKREQNNQSTSEMIEAVLRQVKREIKA</sequence>
<feature type="compositionally biased region" description="Basic and acidic residues" evidence="1">
    <location>
        <begin position="83"/>
        <end position="100"/>
    </location>
</feature>
<accession>A0A0B8RW80</accession>
<proteinExistence type="predicted"/>
<feature type="compositionally biased region" description="Acidic residues" evidence="1">
    <location>
        <begin position="124"/>
        <end position="133"/>
    </location>
</feature>
<reference evidence="2" key="1">
    <citation type="submission" date="2014-09" db="EMBL/GenBank/DDBJ databases">
        <title>Lygus hesperus Antennal Transcriptome.</title>
        <authorList>
            <person name="Hull J."/>
        </authorList>
    </citation>
    <scope>NUCLEOTIDE SEQUENCE</scope>
</reference>
<feature type="non-terminal residue" evidence="2">
    <location>
        <position position="1"/>
    </location>
</feature>
<evidence type="ECO:0000256" key="1">
    <source>
        <dbReference type="SAM" id="MobiDB-lite"/>
    </source>
</evidence>
<dbReference type="AlphaFoldDB" id="A0A0B8RW80"/>